<gene>
    <name evidence="1" type="ORF">HY834_03395</name>
</gene>
<protein>
    <recommendedName>
        <fullName evidence="3">DUF1127 domain-containing protein</fullName>
    </recommendedName>
</protein>
<evidence type="ECO:0000313" key="1">
    <source>
        <dbReference type="EMBL" id="MBI4920768.1"/>
    </source>
</evidence>
<sequence length="85" mass="9494">MALVLSGERPAAAANPINPYRLVVAWFAKARTAREQRLALGNLLELDPHRLDDLGINRGDLFDAMQAGRRSTRLLAERRSRRAAD</sequence>
<proteinExistence type="predicted"/>
<evidence type="ECO:0000313" key="2">
    <source>
        <dbReference type="Proteomes" id="UP000782610"/>
    </source>
</evidence>
<organism evidence="1 2">
    <name type="scientific">Devosia nanyangense</name>
    <dbReference type="NCBI Taxonomy" id="1228055"/>
    <lineage>
        <taxon>Bacteria</taxon>
        <taxon>Pseudomonadati</taxon>
        <taxon>Pseudomonadota</taxon>
        <taxon>Alphaproteobacteria</taxon>
        <taxon>Hyphomicrobiales</taxon>
        <taxon>Devosiaceae</taxon>
        <taxon>Devosia</taxon>
    </lineage>
</organism>
<name>A0A933NXM3_9HYPH</name>
<dbReference type="EMBL" id="JACRAF010000012">
    <property type="protein sequence ID" value="MBI4920768.1"/>
    <property type="molecule type" value="Genomic_DNA"/>
</dbReference>
<dbReference type="AlphaFoldDB" id="A0A933NXM3"/>
<comment type="caution">
    <text evidence="1">The sequence shown here is derived from an EMBL/GenBank/DDBJ whole genome shotgun (WGS) entry which is preliminary data.</text>
</comment>
<reference evidence="1" key="1">
    <citation type="submission" date="2020-07" db="EMBL/GenBank/DDBJ databases">
        <title>Huge and variable diversity of episymbiotic CPR bacteria and DPANN archaea in groundwater ecosystems.</title>
        <authorList>
            <person name="He C.Y."/>
            <person name="Keren R."/>
            <person name="Whittaker M."/>
            <person name="Farag I.F."/>
            <person name="Doudna J."/>
            <person name="Cate J.H.D."/>
            <person name="Banfield J.F."/>
        </authorList>
    </citation>
    <scope>NUCLEOTIDE SEQUENCE</scope>
    <source>
        <strain evidence="1">NC_groundwater_1586_Pr3_B-0.1um_66_15</strain>
    </source>
</reference>
<evidence type="ECO:0008006" key="3">
    <source>
        <dbReference type="Google" id="ProtNLM"/>
    </source>
</evidence>
<dbReference type="Proteomes" id="UP000782610">
    <property type="component" value="Unassembled WGS sequence"/>
</dbReference>
<accession>A0A933NXM3</accession>